<evidence type="ECO:0000313" key="2">
    <source>
        <dbReference type="Proteomes" id="UP000000547"/>
    </source>
</evidence>
<dbReference type="EMBL" id="CP000083">
    <property type="protein sequence ID" value="AAZ26184.1"/>
    <property type="molecule type" value="Genomic_DNA"/>
</dbReference>
<dbReference type="AlphaFoldDB" id="Q489S6"/>
<evidence type="ECO:0000313" key="1">
    <source>
        <dbReference type="EMBL" id="AAZ26184.1"/>
    </source>
</evidence>
<protein>
    <submittedName>
        <fullName evidence="1">Uncharacterized protein</fullName>
    </submittedName>
</protein>
<reference evidence="1" key="1">
    <citation type="journal article" date="2005" name="Proc. Natl. Acad. Sci. U.S.A.">
        <title>The psychrophilic lifestyle as revealed by the genome sequence of Colwellia psychrerythraea 34H through genomic and proteomic analyses.</title>
        <authorList>
            <person name="Methe B.A."/>
            <person name="Nelson K.E."/>
            <person name="Deming J.W."/>
            <person name="Momen B."/>
            <person name="Melamud E."/>
            <person name="Zhang X."/>
            <person name="Moult J."/>
            <person name="Madupu R."/>
            <person name="Nelson W.C."/>
            <person name="Dodson R.J."/>
            <person name="Brinkac L.M."/>
            <person name="Daugherty S.C."/>
            <person name="Durkin A.S."/>
            <person name="DeBoy R.T."/>
            <person name="Kolonay J.F."/>
            <person name="Sullivan S.A."/>
            <person name="Zhou L."/>
            <person name="Davidsen T.M."/>
            <person name="Wu M."/>
            <person name="Huston A.L."/>
            <person name="Lewis M."/>
            <person name="Weaver B."/>
            <person name="Weidman J.F."/>
            <person name="Khouri H."/>
            <person name="Utterback T.R."/>
            <person name="Feldblyum T.V."/>
            <person name="Fraser C.M."/>
        </authorList>
    </citation>
    <scope>NUCLEOTIDE SEQUENCE [LARGE SCALE GENOMIC DNA]</scope>
    <source>
        <strain evidence="1">34H</strain>
    </source>
</reference>
<organism evidence="1 2">
    <name type="scientific">Colwellia psychrerythraea (strain 34H / ATCC BAA-681)</name>
    <name type="common">Vibrio psychroerythus</name>
    <dbReference type="NCBI Taxonomy" id="167879"/>
    <lineage>
        <taxon>Bacteria</taxon>
        <taxon>Pseudomonadati</taxon>
        <taxon>Pseudomonadota</taxon>
        <taxon>Gammaproteobacteria</taxon>
        <taxon>Alteromonadales</taxon>
        <taxon>Colwelliaceae</taxon>
        <taxon>Colwellia</taxon>
    </lineage>
</organism>
<dbReference type="HOGENOM" id="CLU_3388876_0_0_6"/>
<proteinExistence type="predicted"/>
<dbReference type="KEGG" id="cps:CPS_0430"/>
<sequence>MALSACLQRSKGHLPYNKVKGLNWLLKVLSTT</sequence>
<dbReference type="Proteomes" id="UP000000547">
    <property type="component" value="Chromosome"/>
</dbReference>
<gene>
    <name evidence="1" type="ordered locus">CPS_0430</name>
</gene>
<name>Q489S6_COLP3</name>
<accession>Q489S6</accession>